<dbReference type="PATRIC" id="fig|1202724.3.peg.1197"/>
<protein>
    <recommendedName>
        <fullName evidence="2">histidine kinase</fullName>
        <ecNumber evidence="2">2.7.13.3</ecNumber>
    </recommendedName>
</protein>
<keyword evidence="8" id="KW-0812">Transmembrane</keyword>
<dbReference type="RefSeq" id="WP_054406801.1">
    <property type="nucleotide sequence ID" value="NZ_FOYA01000003.1"/>
</dbReference>
<keyword evidence="4" id="KW-0547">Nucleotide-binding</keyword>
<dbReference type="InterPro" id="IPR005467">
    <property type="entry name" value="His_kinase_dom"/>
</dbReference>
<feature type="domain" description="Histidine kinase" evidence="9">
    <location>
        <begin position="228"/>
        <end position="440"/>
    </location>
</feature>
<dbReference type="GO" id="GO:0030295">
    <property type="term" value="F:protein kinase activator activity"/>
    <property type="evidence" value="ECO:0007669"/>
    <property type="project" value="TreeGrafter"/>
</dbReference>
<evidence type="ECO:0000259" key="9">
    <source>
        <dbReference type="PROSITE" id="PS50109"/>
    </source>
</evidence>
<dbReference type="Pfam" id="PF02518">
    <property type="entry name" value="HATPase_c"/>
    <property type="match status" value="1"/>
</dbReference>
<dbReference type="PRINTS" id="PR00344">
    <property type="entry name" value="BCTRLSENSOR"/>
</dbReference>
<evidence type="ECO:0000313" key="10">
    <source>
        <dbReference type="EMBL" id="KOS05598.1"/>
    </source>
</evidence>
<evidence type="ECO:0000313" key="11">
    <source>
        <dbReference type="Proteomes" id="UP000037755"/>
    </source>
</evidence>
<keyword evidence="6" id="KW-0067">ATP-binding</keyword>
<dbReference type="STRING" id="1202724.AM493_05780"/>
<organism evidence="10 11">
    <name type="scientific">Flavobacterium akiainvivens</name>
    <dbReference type="NCBI Taxonomy" id="1202724"/>
    <lineage>
        <taxon>Bacteria</taxon>
        <taxon>Pseudomonadati</taxon>
        <taxon>Bacteroidota</taxon>
        <taxon>Flavobacteriia</taxon>
        <taxon>Flavobacteriales</taxon>
        <taxon>Flavobacteriaceae</taxon>
        <taxon>Flavobacterium</taxon>
    </lineage>
</organism>
<keyword evidence="7" id="KW-0902">Two-component regulatory system</keyword>
<dbReference type="AlphaFoldDB" id="A0A0M8MHB2"/>
<dbReference type="SMART" id="SM00387">
    <property type="entry name" value="HATPase_c"/>
    <property type="match status" value="1"/>
</dbReference>
<evidence type="ECO:0000256" key="1">
    <source>
        <dbReference type="ARBA" id="ARBA00000085"/>
    </source>
</evidence>
<evidence type="ECO:0000256" key="8">
    <source>
        <dbReference type="SAM" id="Phobius"/>
    </source>
</evidence>
<keyword evidence="3" id="KW-0808">Transferase</keyword>
<dbReference type="PANTHER" id="PTHR42878:SF7">
    <property type="entry name" value="SENSOR HISTIDINE KINASE GLRK"/>
    <property type="match status" value="1"/>
</dbReference>
<gene>
    <name evidence="10" type="ORF">AM493_05780</name>
</gene>
<name>A0A0M8MHB2_9FLAO</name>
<accession>A0A0M8MHB2</accession>
<evidence type="ECO:0000256" key="2">
    <source>
        <dbReference type="ARBA" id="ARBA00012438"/>
    </source>
</evidence>
<dbReference type="InterPro" id="IPR004358">
    <property type="entry name" value="Sig_transdc_His_kin-like_C"/>
</dbReference>
<dbReference type="EC" id="2.7.13.3" evidence="2"/>
<keyword evidence="5 10" id="KW-0418">Kinase</keyword>
<proteinExistence type="predicted"/>
<sequence length="440" mass="50233">MTNTYKPLFARLLLIILAVAGSFYAFMVHLPYTACFLILVFVLLLVELFSFMNNAFLFYDKTISAILNNDFSSDFSRYDRQGSYRELFKLYNTLKDRQYEQFTKELVYRSILNNIETGVVILKRNEADGEIFLMNDYFSGLFEVPKVSRWNYLKKHLPALCNIIEEQNFTDLRTSVQIKVGNSESQAFMLQTSTTMAFGSTYYIILLDSIQSVVAKKEKDAWINLMKVISHELMNSITPIRSLTQNLNEMAAQEAFTKDDIQDMRQSLSTMIHRSNHLQNFIESYRTLAMLPLPVKTPTEIGQLVENVLSAMAPVLKTNTIKVQNAITLHQVVLLDEQQMEQVFINLITNSIYALDGRPDKQVSLSAEVRANRLFITITDNGLGIDKEIEDKIFMPFFTTRKQGAGIGLTLSKNIIEGHGGYLNYSTEGNTTSFTICLLL</sequence>
<evidence type="ECO:0000256" key="5">
    <source>
        <dbReference type="ARBA" id="ARBA00022777"/>
    </source>
</evidence>
<reference evidence="10 11" key="1">
    <citation type="submission" date="2015-08" db="EMBL/GenBank/DDBJ databases">
        <title>Whole genome sequence of Flavobacterium akiainvivens IK-1T, from decaying Wikstroemia oahuensis, an endemic Hawaiian shrub.</title>
        <authorList>
            <person name="Wan X."/>
            <person name="Hou S."/>
            <person name="Saito J."/>
            <person name="Donachie S."/>
        </authorList>
    </citation>
    <scope>NUCLEOTIDE SEQUENCE [LARGE SCALE GENOMIC DNA]</scope>
    <source>
        <strain evidence="10 11">IK-1</strain>
    </source>
</reference>
<dbReference type="PROSITE" id="PS50109">
    <property type="entry name" value="HIS_KIN"/>
    <property type="match status" value="1"/>
</dbReference>
<dbReference type="InterPro" id="IPR050351">
    <property type="entry name" value="BphY/WalK/GraS-like"/>
</dbReference>
<evidence type="ECO:0000256" key="3">
    <source>
        <dbReference type="ARBA" id="ARBA00022679"/>
    </source>
</evidence>
<keyword evidence="8" id="KW-1133">Transmembrane helix</keyword>
<dbReference type="GO" id="GO:0000156">
    <property type="term" value="F:phosphorelay response regulator activity"/>
    <property type="evidence" value="ECO:0007669"/>
    <property type="project" value="TreeGrafter"/>
</dbReference>
<keyword evidence="11" id="KW-1185">Reference proteome</keyword>
<dbReference type="PANTHER" id="PTHR42878">
    <property type="entry name" value="TWO-COMPONENT HISTIDINE KINASE"/>
    <property type="match status" value="1"/>
</dbReference>
<feature type="transmembrane region" description="Helical" evidence="8">
    <location>
        <begin position="36"/>
        <end position="59"/>
    </location>
</feature>
<dbReference type="GO" id="GO:0005524">
    <property type="term" value="F:ATP binding"/>
    <property type="evidence" value="ECO:0007669"/>
    <property type="project" value="UniProtKB-KW"/>
</dbReference>
<dbReference type="InterPro" id="IPR036890">
    <property type="entry name" value="HATPase_C_sf"/>
</dbReference>
<dbReference type="GO" id="GO:0004673">
    <property type="term" value="F:protein histidine kinase activity"/>
    <property type="evidence" value="ECO:0007669"/>
    <property type="project" value="UniProtKB-EC"/>
</dbReference>
<dbReference type="Proteomes" id="UP000037755">
    <property type="component" value="Unassembled WGS sequence"/>
</dbReference>
<dbReference type="GO" id="GO:0007234">
    <property type="term" value="P:osmosensory signaling via phosphorelay pathway"/>
    <property type="evidence" value="ECO:0007669"/>
    <property type="project" value="TreeGrafter"/>
</dbReference>
<feature type="transmembrane region" description="Helical" evidence="8">
    <location>
        <begin position="12"/>
        <end position="30"/>
    </location>
</feature>
<dbReference type="InterPro" id="IPR003594">
    <property type="entry name" value="HATPase_dom"/>
</dbReference>
<evidence type="ECO:0000256" key="7">
    <source>
        <dbReference type="ARBA" id="ARBA00023012"/>
    </source>
</evidence>
<keyword evidence="8" id="KW-0472">Membrane</keyword>
<dbReference type="EMBL" id="LIYD01000005">
    <property type="protein sequence ID" value="KOS05598.1"/>
    <property type="molecule type" value="Genomic_DNA"/>
</dbReference>
<dbReference type="Gene3D" id="3.30.565.10">
    <property type="entry name" value="Histidine kinase-like ATPase, C-terminal domain"/>
    <property type="match status" value="1"/>
</dbReference>
<comment type="caution">
    <text evidence="10">The sequence shown here is derived from an EMBL/GenBank/DDBJ whole genome shotgun (WGS) entry which is preliminary data.</text>
</comment>
<dbReference type="SUPFAM" id="SSF55874">
    <property type="entry name" value="ATPase domain of HSP90 chaperone/DNA topoisomerase II/histidine kinase"/>
    <property type="match status" value="1"/>
</dbReference>
<comment type="catalytic activity">
    <reaction evidence="1">
        <text>ATP + protein L-histidine = ADP + protein N-phospho-L-histidine.</text>
        <dbReference type="EC" id="2.7.13.3"/>
    </reaction>
</comment>
<evidence type="ECO:0000256" key="4">
    <source>
        <dbReference type="ARBA" id="ARBA00022741"/>
    </source>
</evidence>
<evidence type="ECO:0000256" key="6">
    <source>
        <dbReference type="ARBA" id="ARBA00022840"/>
    </source>
</evidence>